<accession>A0A835Y6N3</accession>
<feature type="chain" id="PRO_5032834410" evidence="2">
    <location>
        <begin position="22"/>
        <end position="229"/>
    </location>
</feature>
<proteinExistence type="predicted"/>
<name>A0A835Y6N3_9CHLO</name>
<keyword evidence="2" id="KW-0732">Signal</keyword>
<keyword evidence="1" id="KW-1133">Transmembrane helix</keyword>
<dbReference type="EMBL" id="JAEHOE010000020">
    <property type="protein sequence ID" value="KAG2496124.1"/>
    <property type="molecule type" value="Genomic_DNA"/>
</dbReference>
<feature type="signal peptide" evidence="2">
    <location>
        <begin position="1"/>
        <end position="21"/>
    </location>
</feature>
<feature type="transmembrane region" description="Helical" evidence="1">
    <location>
        <begin position="195"/>
        <end position="219"/>
    </location>
</feature>
<dbReference type="Proteomes" id="UP000612055">
    <property type="component" value="Unassembled WGS sequence"/>
</dbReference>
<comment type="caution">
    <text evidence="3">The sequence shown here is derived from an EMBL/GenBank/DDBJ whole genome shotgun (WGS) entry which is preliminary data.</text>
</comment>
<keyword evidence="1" id="KW-0812">Transmembrane</keyword>
<evidence type="ECO:0000256" key="1">
    <source>
        <dbReference type="SAM" id="Phobius"/>
    </source>
</evidence>
<gene>
    <name evidence="3" type="ORF">HYH03_005727</name>
</gene>
<evidence type="ECO:0000313" key="3">
    <source>
        <dbReference type="EMBL" id="KAG2496124.1"/>
    </source>
</evidence>
<evidence type="ECO:0000256" key="2">
    <source>
        <dbReference type="SAM" id="SignalP"/>
    </source>
</evidence>
<sequence>MSTLAACTALVIASTALFVRCEPHHATTPVTSGVAEKTVTWKPGDVLAPPADTAAHCYKTTFSEFTHRYPICAKIMWRGEDPDHECCRGLEEFYGPASIKPSRNCWCDKDVWDWFAAFSDLHYYDLSVAMLVCSHLGHPVGFHQEDGSGYCNGTAPDPEVAAAATTGSHDKIQASPKLSAWLNEIKSDPLVRASVATGIMSAVGLSLMVWPIVFEAAFARRDACSRRRK</sequence>
<dbReference type="InterPro" id="IPR036312">
    <property type="entry name" value="Bifun_inhib/LTP/seed_sf"/>
</dbReference>
<protein>
    <submittedName>
        <fullName evidence="3">Uncharacterized protein</fullName>
    </submittedName>
</protein>
<organism evidence="3 4">
    <name type="scientific">Edaphochlamys debaryana</name>
    <dbReference type="NCBI Taxonomy" id="47281"/>
    <lineage>
        <taxon>Eukaryota</taxon>
        <taxon>Viridiplantae</taxon>
        <taxon>Chlorophyta</taxon>
        <taxon>core chlorophytes</taxon>
        <taxon>Chlorophyceae</taxon>
        <taxon>CS clade</taxon>
        <taxon>Chlamydomonadales</taxon>
        <taxon>Chlamydomonadales incertae sedis</taxon>
        <taxon>Edaphochlamys</taxon>
    </lineage>
</organism>
<evidence type="ECO:0000313" key="4">
    <source>
        <dbReference type="Proteomes" id="UP000612055"/>
    </source>
</evidence>
<keyword evidence="4" id="KW-1185">Reference proteome</keyword>
<dbReference type="AlphaFoldDB" id="A0A835Y6N3"/>
<keyword evidence="1" id="KW-0472">Membrane</keyword>
<dbReference type="SUPFAM" id="SSF47699">
    <property type="entry name" value="Bifunctional inhibitor/lipid-transfer protein/seed storage 2S albumin"/>
    <property type="match status" value="1"/>
</dbReference>
<reference evidence="3" key="1">
    <citation type="journal article" date="2020" name="bioRxiv">
        <title>Comparative genomics of Chlamydomonas.</title>
        <authorList>
            <person name="Craig R.J."/>
            <person name="Hasan A.R."/>
            <person name="Ness R.W."/>
            <person name="Keightley P.D."/>
        </authorList>
    </citation>
    <scope>NUCLEOTIDE SEQUENCE</scope>
    <source>
        <strain evidence="3">CCAP 11/70</strain>
    </source>
</reference>